<dbReference type="PANTHER" id="PTHR34614">
    <property type="match status" value="1"/>
</dbReference>
<dbReference type="InterPro" id="IPR002559">
    <property type="entry name" value="Transposase_11"/>
</dbReference>
<dbReference type="GO" id="GO:0006313">
    <property type="term" value="P:DNA transposition"/>
    <property type="evidence" value="ECO:0007669"/>
    <property type="project" value="InterPro"/>
</dbReference>
<sequence>MDLLEYGYSRDNPDLPQLNLSMIVDKKRGIPVMYDVYPGSIVDVSTLKNTISKIESFGVKEYTLILDRGFFSEDNIEELVGDTNLSFVIPGSLSLKKVKELMTQAKKDIDHPKYLCKFNKNPLFVKPVSLTLDNDESVEGYCYYDPKREQSERNLFYNRLYDTRENIEKKKILKWMKPFSVFNQRAGKLQKYYSWKVKDNYFKVTIRKNAVMQRMNKMGKFILFYRGDTDWKECLITYRQKD</sequence>
<gene>
    <name evidence="2" type="ORF">S01H1_51483</name>
</gene>
<dbReference type="AlphaFoldDB" id="X0VYF4"/>
<proteinExistence type="predicted"/>
<dbReference type="NCBIfam" id="NF033559">
    <property type="entry name" value="transpos_IS1634"/>
    <property type="match status" value="1"/>
</dbReference>
<dbReference type="InterPro" id="IPR047654">
    <property type="entry name" value="IS1634_transpos"/>
</dbReference>
<evidence type="ECO:0000313" key="2">
    <source>
        <dbReference type="EMBL" id="GAG23484.1"/>
    </source>
</evidence>
<feature type="domain" description="Transposase IS4-like" evidence="1">
    <location>
        <begin position="14"/>
        <end position="109"/>
    </location>
</feature>
<feature type="non-terminal residue" evidence="2">
    <location>
        <position position="242"/>
    </location>
</feature>
<reference evidence="2" key="1">
    <citation type="journal article" date="2014" name="Front. Microbiol.">
        <title>High frequency of phylogenetically diverse reductive dehalogenase-homologous genes in deep subseafloor sedimentary metagenomes.</title>
        <authorList>
            <person name="Kawai M."/>
            <person name="Futagami T."/>
            <person name="Toyoda A."/>
            <person name="Takaki Y."/>
            <person name="Nishi S."/>
            <person name="Hori S."/>
            <person name="Arai W."/>
            <person name="Tsubouchi T."/>
            <person name="Morono Y."/>
            <person name="Uchiyama I."/>
            <person name="Ito T."/>
            <person name="Fujiyama A."/>
            <person name="Inagaki F."/>
            <person name="Takami H."/>
        </authorList>
    </citation>
    <scope>NUCLEOTIDE SEQUENCE</scope>
    <source>
        <strain evidence="2">Expedition CK06-06</strain>
    </source>
</reference>
<protein>
    <recommendedName>
        <fullName evidence="1">Transposase IS4-like domain-containing protein</fullName>
    </recommendedName>
</protein>
<dbReference type="PANTHER" id="PTHR34614:SF2">
    <property type="entry name" value="TRANSPOSASE IS4-LIKE DOMAIN-CONTAINING PROTEIN"/>
    <property type="match status" value="1"/>
</dbReference>
<dbReference type="GO" id="GO:0003677">
    <property type="term" value="F:DNA binding"/>
    <property type="evidence" value="ECO:0007669"/>
    <property type="project" value="InterPro"/>
</dbReference>
<dbReference type="EMBL" id="BARS01033220">
    <property type="protein sequence ID" value="GAG23484.1"/>
    <property type="molecule type" value="Genomic_DNA"/>
</dbReference>
<evidence type="ECO:0000259" key="1">
    <source>
        <dbReference type="Pfam" id="PF01609"/>
    </source>
</evidence>
<comment type="caution">
    <text evidence="2">The sequence shown here is derived from an EMBL/GenBank/DDBJ whole genome shotgun (WGS) entry which is preliminary data.</text>
</comment>
<name>X0VYF4_9ZZZZ</name>
<dbReference type="Pfam" id="PF01609">
    <property type="entry name" value="DDE_Tnp_1"/>
    <property type="match status" value="1"/>
</dbReference>
<organism evidence="2">
    <name type="scientific">marine sediment metagenome</name>
    <dbReference type="NCBI Taxonomy" id="412755"/>
    <lineage>
        <taxon>unclassified sequences</taxon>
        <taxon>metagenomes</taxon>
        <taxon>ecological metagenomes</taxon>
    </lineage>
</organism>
<dbReference type="GO" id="GO:0004803">
    <property type="term" value="F:transposase activity"/>
    <property type="evidence" value="ECO:0007669"/>
    <property type="project" value="InterPro"/>
</dbReference>
<accession>X0VYF4</accession>